<dbReference type="PRINTS" id="PR00320">
    <property type="entry name" value="GPROTEINBRPT"/>
</dbReference>
<dbReference type="AlphaFoldDB" id="A0A0M9FXH9"/>
<dbReference type="OrthoDB" id="6262491at2759"/>
<evidence type="ECO:0000256" key="6">
    <source>
        <dbReference type="SAM" id="MobiDB-lite"/>
    </source>
</evidence>
<evidence type="ECO:0000256" key="2">
    <source>
        <dbReference type="ARBA" id="ARBA00022737"/>
    </source>
</evidence>
<feature type="repeat" description="WD" evidence="5">
    <location>
        <begin position="141"/>
        <end position="182"/>
    </location>
</feature>
<proteinExistence type="predicted"/>
<dbReference type="PANTHER" id="PTHR19869">
    <property type="entry name" value="SPERMATID WD-REPEAT PROTEIN"/>
    <property type="match status" value="1"/>
</dbReference>
<keyword evidence="1 5" id="KW-0853">WD repeat</keyword>
<dbReference type="InterPro" id="IPR036322">
    <property type="entry name" value="WD40_repeat_dom_sf"/>
</dbReference>
<feature type="repeat" description="WD" evidence="5">
    <location>
        <begin position="321"/>
        <end position="366"/>
    </location>
</feature>
<dbReference type="RefSeq" id="XP_015656546.1">
    <property type="nucleotide sequence ID" value="XM_015804568.1"/>
</dbReference>
<dbReference type="PROSITE" id="PS50082">
    <property type="entry name" value="WD_REPEATS_2"/>
    <property type="match status" value="4"/>
</dbReference>
<sequence>MGNKCMKSSEVVENRKAGDSNGEPPKREKKAHSKSDKSIASPPATTSSPHKSDENTPKKTTVVKNIEALQHSLKPTVSVISTALRHDEFRQFTPIFATGKAALAVASCTRAKRPQHVLAAGEDRSVALLNYETGHVMRRWVHAHQNDINCITTPTSSGLFATASRDRVVKVWDFTSDGSVTELQGHTMNVTSADMSPDGSLIVSGSKDNTVRLWDVERSEELYCGDVKLNVVHFVAFMPSMQCVAQGGEDLAVRLWDIRTQNSHRSLQLSKTIEGMDYYPVCCETVASNSNILLTGHNGVNGCGSYVAEWDIRTGNRIALYQGHQASVSSVRMVSADVYGKGSFFSASDDGTFGVWNLEDGERKGEVHLAVDHQFRLPEGRVTCFEAEENGDTVIALNDGCLVVLRPVSRDGSVVPSFRLRYVGILKSRT</sequence>
<dbReference type="SUPFAM" id="SSF50978">
    <property type="entry name" value="WD40 repeat-like"/>
    <property type="match status" value="1"/>
</dbReference>
<evidence type="ECO:0000256" key="4">
    <source>
        <dbReference type="ARBA" id="ARBA00023274"/>
    </source>
</evidence>
<dbReference type="EMBL" id="LGTL01000014">
    <property type="protein sequence ID" value="KPA78105.1"/>
    <property type="molecule type" value="Genomic_DNA"/>
</dbReference>
<keyword evidence="8" id="KW-1185">Reference proteome</keyword>
<dbReference type="PROSITE" id="PS50294">
    <property type="entry name" value="WD_REPEATS_REGION"/>
    <property type="match status" value="2"/>
</dbReference>
<gene>
    <name evidence="7" type="ORF">ABB37_06296</name>
</gene>
<protein>
    <submittedName>
        <fullName evidence="7">Uncharacterized protein</fullName>
    </submittedName>
</protein>
<dbReference type="GeneID" id="26906585"/>
<dbReference type="InterPro" id="IPR020472">
    <property type="entry name" value="WD40_PAC1"/>
</dbReference>
<dbReference type="RefSeq" id="XP_015656544.1">
    <property type="nucleotide sequence ID" value="XM_015804566.1"/>
</dbReference>
<reference evidence="7 8" key="1">
    <citation type="submission" date="2015-07" db="EMBL/GenBank/DDBJ databases">
        <title>High-quality genome of monoxenous trypanosomatid Leptomonas pyrrhocoris.</title>
        <authorList>
            <person name="Flegontov P."/>
            <person name="Butenko A."/>
            <person name="Firsov S."/>
            <person name="Vlcek C."/>
            <person name="Logacheva M.D."/>
            <person name="Field M."/>
            <person name="Filatov D."/>
            <person name="Flegontova O."/>
            <person name="Gerasimov E."/>
            <person name="Jackson A.P."/>
            <person name="Kelly S."/>
            <person name="Opperdoes F."/>
            <person name="O'Reilly A."/>
            <person name="Votypka J."/>
            <person name="Yurchenko V."/>
            <person name="Lukes J."/>
        </authorList>
    </citation>
    <scope>NUCLEOTIDE SEQUENCE [LARGE SCALE GENOMIC DNA]</scope>
    <source>
        <strain evidence="7">H10</strain>
    </source>
</reference>
<feature type="repeat" description="WD" evidence="5">
    <location>
        <begin position="183"/>
        <end position="224"/>
    </location>
</feature>
<dbReference type="Proteomes" id="UP000037923">
    <property type="component" value="Unassembled WGS sequence"/>
</dbReference>
<evidence type="ECO:0000256" key="3">
    <source>
        <dbReference type="ARBA" id="ARBA00022980"/>
    </source>
</evidence>
<dbReference type="InterPro" id="IPR015943">
    <property type="entry name" value="WD40/YVTN_repeat-like_dom_sf"/>
</dbReference>
<name>A0A0M9FXH9_LEPPY</name>
<dbReference type="InterPro" id="IPR001680">
    <property type="entry name" value="WD40_rpt"/>
</dbReference>
<evidence type="ECO:0000313" key="7">
    <source>
        <dbReference type="EMBL" id="KPA78105.1"/>
    </source>
</evidence>
<organism evidence="7 8">
    <name type="scientific">Leptomonas pyrrhocoris</name>
    <name type="common">Firebug parasite</name>
    <dbReference type="NCBI Taxonomy" id="157538"/>
    <lineage>
        <taxon>Eukaryota</taxon>
        <taxon>Discoba</taxon>
        <taxon>Euglenozoa</taxon>
        <taxon>Kinetoplastea</taxon>
        <taxon>Metakinetoplastina</taxon>
        <taxon>Trypanosomatida</taxon>
        <taxon>Trypanosomatidae</taxon>
        <taxon>Leishmaniinae</taxon>
        <taxon>Leptomonas</taxon>
    </lineage>
</organism>
<keyword evidence="4" id="KW-0687">Ribonucleoprotein</keyword>
<comment type="caution">
    <text evidence="7">The sequence shown here is derived from an EMBL/GenBank/DDBJ whole genome shotgun (WGS) entry which is preliminary data.</text>
</comment>
<dbReference type="SMART" id="SM00320">
    <property type="entry name" value="WD40"/>
    <property type="match status" value="4"/>
</dbReference>
<dbReference type="VEuPathDB" id="TriTrypDB:LpyrH10_14_0110"/>
<dbReference type="EMBL" id="LGTL01000014">
    <property type="protein sequence ID" value="KPA78106.1"/>
    <property type="molecule type" value="Genomic_DNA"/>
</dbReference>
<evidence type="ECO:0000313" key="8">
    <source>
        <dbReference type="Proteomes" id="UP000037923"/>
    </source>
</evidence>
<dbReference type="PANTHER" id="PTHR19869:SF1">
    <property type="entry name" value="WD REPEAT-CONTAINING PROTEIN 31"/>
    <property type="match status" value="1"/>
</dbReference>
<feature type="repeat" description="WD" evidence="5">
    <location>
        <begin position="232"/>
        <end position="266"/>
    </location>
</feature>
<evidence type="ECO:0000256" key="5">
    <source>
        <dbReference type="PROSITE-ProRule" id="PRU00221"/>
    </source>
</evidence>
<feature type="region of interest" description="Disordered" evidence="6">
    <location>
        <begin position="1"/>
        <end position="58"/>
    </location>
</feature>
<dbReference type="OMA" id="SVEHRFC"/>
<dbReference type="GO" id="GO:1990904">
    <property type="term" value="C:ribonucleoprotein complex"/>
    <property type="evidence" value="ECO:0007669"/>
    <property type="project" value="UniProtKB-KW"/>
</dbReference>
<dbReference type="PROSITE" id="PS00678">
    <property type="entry name" value="WD_REPEATS_1"/>
    <property type="match status" value="1"/>
</dbReference>
<keyword evidence="2" id="KW-0677">Repeat</keyword>
<dbReference type="CDD" id="cd00200">
    <property type="entry name" value="WD40"/>
    <property type="match status" value="1"/>
</dbReference>
<dbReference type="Pfam" id="PF00400">
    <property type="entry name" value="WD40"/>
    <property type="match status" value="3"/>
</dbReference>
<keyword evidence="3" id="KW-0689">Ribosomal protein</keyword>
<feature type="compositionally biased region" description="Low complexity" evidence="6">
    <location>
        <begin position="40"/>
        <end position="49"/>
    </location>
</feature>
<accession>A0A0M9FXH9</accession>
<dbReference type="RefSeq" id="XP_015656545.1">
    <property type="nucleotide sequence ID" value="XM_015804567.1"/>
</dbReference>
<dbReference type="InterPro" id="IPR040066">
    <property type="entry name" value="WDR31"/>
</dbReference>
<dbReference type="InterPro" id="IPR019775">
    <property type="entry name" value="WD40_repeat_CS"/>
</dbReference>
<dbReference type="EMBL" id="LGTL01000014">
    <property type="protein sequence ID" value="KPA78107.1"/>
    <property type="molecule type" value="Genomic_DNA"/>
</dbReference>
<evidence type="ECO:0000256" key="1">
    <source>
        <dbReference type="ARBA" id="ARBA00022574"/>
    </source>
</evidence>
<dbReference type="GO" id="GO:0005840">
    <property type="term" value="C:ribosome"/>
    <property type="evidence" value="ECO:0007669"/>
    <property type="project" value="UniProtKB-KW"/>
</dbReference>
<dbReference type="Gene3D" id="2.130.10.10">
    <property type="entry name" value="YVTN repeat-like/Quinoprotein amine dehydrogenase"/>
    <property type="match status" value="2"/>
</dbReference>